<protein>
    <recommendedName>
        <fullName evidence="1">Anaphase-promoting complex subunit 11</fullName>
    </recommendedName>
</protein>
<gene>
    <name evidence="11" type="ORF">TTHERM_00522770</name>
</gene>
<dbReference type="GO" id="GO:0031145">
    <property type="term" value="P:anaphase-promoting complex-dependent catabolic process"/>
    <property type="evidence" value="ECO:0007669"/>
    <property type="project" value="InterPro"/>
</dbReference>
<dbReference type="OrthoDB" id="1681166at2759"/>
<dbReference type="FunCoup" id="I7MIS4">
    <property type="interactions" value="31"/>
</dbReference>
<dbReference type="PROSITE" id="PS50089">
    <property type="entry name" value="ZF_RING_2"/>
    <property type="match status" value="1"/>
</dbReference>
<dbReference type="EMBL" id="GG662717">
    <property type="protein sequence ID" value="EAR94210.2"/>
    <property type="molecule type" value="Genomic_DNA"/>
</dbReference>
<dbReference type="Gene3D" id="3.30.40.10">
    <property type="entry name" value="Zinc/RING finger domain, C3HC4 (zinc finger)"/>
    <property type="match status" value="1"/>
</dbReference>
<dbReference type="AlphaFoldDB" id="I7MIS4"/>
<evidence type="ECO:0000256" key="3">
    <source>
        <dbReference type="ARBA" id="ARBA00022723"/>
    </source>
</evidence>
<feature type="domain" description="RING-type" evidence="10">
    <location>
        <begin position="24"/>
        <end position="76"/>
    </location>
</feature>
<dbReference type="GO" id="GO:0097602">
    <property type="term" value="F:cullin family protein binding"/>
    <property type="evidence" value="ECO:0007669"/>
    <property type="project" value="InterPro"/>
</dbReference>
<dbReference type="GO" id="GO:0051301">
    <property type="term" value="P:cell division"/>
    <property type="evidence" value="ECO:0007669"/>
    <property type="project" value="UniProtKB-KW"/>
</dbReference>
<dbReference type="SUPFAM" id="SSF57850">
    <property type="entry name" value="RING/U-box"/>
    <property type="match status" value="1"/>
</dbReference>
<dbReference type="GeneID" id="7842983"/>
<dbReference type="GO" id="GO:0061630">
    <property type="term" value="F:ubiquitin protein ligase activity"/>
    <property type="evidence" value="ECO:0007669"/>
    <property type="project" value="InterPro"/>
</dbReference>
<name>I7MIS4_TETTS</name>
<dbReference type="GO" id="GO:0008270">
    <property type="term" value="F:zinc ion binding"/>
    <property type="evidence" value="ECO:0007669"/>
    <property type="project" value="UniProtKB-KW"/>
</dbReference>
<evidence type="ECO:0000256" key="9">
    <source>
        <dbReference type="PROSITE-ProRule" id="PRU00175"/>
    </source>
</evidence>
<dbReference type="GO" id="GO:0005680">
    <property type="term" value="C:anaphase-promoting complex"/>
    <property type="evidence" value="ECO:0007669"/>
    <property type="project" value="InterPro"/>
</dbReference>
<evidence type="ECO:0000256" key="8">
    <source>
        <dbReference type="ARBA" id="ARBA00023306"/>
    </source>
</evidence>
<dbReference type="PANTHER" id="PTHR11210">
    <property type="entry name" value="RING BOX"/>
    <property type="match status" value="1"/>
</dbReference>
<accession>I7MIS4</accession>
<evidence type="ECO:0000256" key="5">
    <source>
        <dbReference type="ARBA" id="ARBA00022776"/>
    </source>
</evidence>
<sequence length="83" mass="9777">MRVKIQSWNALATWVWDIENEEMCAICRQPFESPCPKCKMPGDDCVPIAGECNHHFHMHCIIRWIEEGSDKCPLDRSKWVFKN</sequence>
<evidence type="ECO:0000313" key="12">
    <source>
        <dbReference type="Proteomes" id="UP000009168"/>
    </source>
</evidence>
<dbReference type="InterPro" id="IPR001841">
    <property type="entry name" value="Znf_RING"/>
</dbReference>
<evidence type="ECO:0000313" key="11">
    <source>
        <dbReference type="EMBL" id="EAR94210.2"/>
    </source>
</evidence>
<organism evidence="11 12">
    <name type="scientific">Tetrahymena thermophila (strain SB210)</name>
    <dbReference type="NCBI Taxonomy" id="312017"/>
    <lineage>
        <taxon>Eukaryota</taxon>
        <taxon>Sar</taxon>
        <taxon>Alveolata</taxon>
        <taxon>Ciliophora</taxon>
        <taxon>Intramacronucleata</taxon>
        <taxon>Oligohymenophorea</taxon>
        <taxon>Hymenostomatida</taxon>
        <taxon>Tetrahymenina</taxon>
        <taxon>Tetrahymenidae</taxon>
        <taxon>Tetrahymena</taxon>
    </lineage>
</organism>
<keyword evidence="12" id="KW-1185">Reference proteome</keyword>
<dbReference type="STRING" id="312017.I7MIS4"/>
<evidence type="ECO:0000256" key="7">
    <source>
        <dbReference type="ARBA" id="ARBA00022833"/>
    </source>
</evidence>
<dbReference type="Pfam" id="PF12861">
    <property type="entry name" value="zf-ANAPC11"/>
    <property type="match status" value="1"/>
</dbReference>
<keyword evidence="4 9" id="KW-0863">Zinc-finger</keyword>
<evidence type="ECO:0000256" key="1">
    <source>
        <dbReference type="ARBA" id="ARBA00013928"/>
    </source>
</evidence>
<dbReference type="InterPro" id="IPR051031">
    <property type="entry name" value="RING-box_E3_Ubiquitin_Ligase"/>
</dbReference>
<dbReference type="RefSeq" id="XP_001014455.2">
    <property type="nucleotide sequence ID" value="XM_001014455.2"/>
</dbReference>
<dbReference type="eggNOG" id="KOG1493">
    <property type="taxonomic scope" value="Eukaryota"/>
</dbReference>
<keyword evidence="8" id="KW-0131">Cell cycle</keyword>
<keyword evidence="7" id="KW-0862">Zinc</keyword>
<dbReference type="KEGG" id="tet:TTHERM_00522770"/>
<dbReference type="InterPro" id="IPR024991">
    <property type="entry name" value="RING-H2_APC11"/>
</dbReference>
<proteinExistence type="predicted"/>
<evidence type="ECO:0000259" key="10">
    <source>
        <dbReference type="PROSITE" id="PS50089"/>
    </source>
</evidence>
<evidence type="ECO:0000256" key="4">
    <source>
        <dbReference type="ARBA" id="ARBA00022771"/>
    </source>
</evidence>
<dbReference type="InParanoid" id="I7MIS4"/>
<keyword evidence="2" id="KW-0132">Cell division</keyword>
<keyword evidence="3" id="KW-0479">Metal-binding</keyword>
<evidence type="ECO:0000256" key="2">
    <source>
        <dbReference type="ARBA" id="ARBA00022618"/>
    </source>
</evidence>
<keyword evidence="5" id="KW-0498">Mitosis</keyword>
<reference evidence="12" key="1">
    <citation type="journal article" date="2006" name="PLoS Biol.">
        <title>Macronuclear genome sequence of the ciliate Tetrahymena thermophila, a model eukaryote.</title>
        <authorList>
            <person name="Eisen J.A."/>
            <person name="Coyne R.S."/>
            <person name="Wu M."/>
            <person name="Wu D."/>
            <person name="Thiagarajan M."/>
            <person name="Wortman J.R."/>
            <person name="Badger J.H."/>
            <person name="Ren Q."/>
            <person name="Amedeo P."/>
            <person name="Jones K.M."/>
            <person name="Tallon L.J."/>
            <person name="Delcher A.L."/>
            <person name="Salzberg S.L."/>
            <person name="Silva J.C."/>
            <person name="Haas B.J."/>
            <person name="Majoros W.H."/>
            <person name="Farzad M."/>
            <person name="Carlton J.M."/>
            <person name="Smith R.K. Jr."/>
            <person name="Garg J."/>
            <person name="Pearlman R.E."/>
            <person name="Karrer K.M."/>
            <person name="Sun L."/>
            <person name="Manning G."/>
            <person name="Elde N.C."/>
            <person name="Turkewitz A.P."/>
            <person name="Asai D.J."/>
            <person name="Wilkes D.E."/>
            <person name="Wang Y."/>
            <person name="Cai H."/>
            <person name="Collins K."/>
            <person name="Stewart B.A."/>
            <person name="Lee S.R."/>
            <person name="Wilamowska K."/>
            <person name="Weinberg Z."/>
            <person name="Ruzzo W.L."/>
            <person name="Wloga D."/>
            <person name="Gaertig J."/>
            <person name="Frankel J."/>
            <person name="Tsao C.-C."/>
            <person name="Gorovsky M.A."/>
            <person name="Keeling P.J."/>
            <person name="Waller R.F."/>
            <person name="Patron N.J."/>
            <person name="Cherry J.M."/>
            <person name="Stover N.A."/>
            <person name="Krieger C.J."/>
            <person name="del Toro C."/>
            <person name="Ryder H.F."/>
            <person name="Williamson S.C."/>
            <person name="Barbeau R.A."/>
            <person name="Hamilton E.P."/>
            <person name="Orias E."/>
        </authorList>
    </citation>
    <scope>NUCLEOTIDE SEQUENCE [LARGE SCALE GENOMIC DNA]</scope>
    <source>
        <strain evidence="12">SB210</strain>
    </source>
</reference>
<evidence type="ECO:0000256" key="6">
    <source>
        <dbReference type="ARBA" id="ARBA00022786"/>
    </source>
</evidence>
<dbReference type="InterPro" id="IPR013083">
    <property type="entry name" value="Znf_RING/FYVE/PHD"/>
</dbReference>
<keyword evidence="6" id="KW-0833">Ubl conjugation pathway</keyword>
<dbReference type="Proteomes" id="UP000009168">
    <property type="component" value="Unassembled WGS sequence"/>
</dbReference>